<feature type="transmembrane region" description="Helical" evidence="8">
    <location>
        <begin position="148"/>
        <end position="165"/>
    </location>
</feature>
<dbReference type="Proteomes" id="UP000231857">
    <property type="component" value="Unassembled WGS sequence"/>
</dbReference>
<accession>A0ABX4PPZ6</accession>
<comment type="subcellular location">
    <subcellularLocation>
        <location evidence="1">Cell membrane</location>
        <topology evidence="1">Multi-pass membrane protein</topology>
    </subcellularLocation>
</comment>
<name>A0ABX4PPZ6_9LEPT</name>
<dbReference type="EMBL" id="NPEI01000002">
    <property type="protein sequence ID" value="PKA16946.1"/>
    <property type="molecule type" value="Genomic_DNA"/>
</dbReference>
<evidence type="ECO:0000256" key="7">
    <source>
        <dbReference type="ARBA" id="ARBA00023136"/>
    </source>
</evidence>
<comment type="caution">
    <text evidence="9">The sequence shown here is derived from an EMBL/GenBank/DDBJ whole genome shotgun (WGS) entry which is preliminary data.</text>
</comment>
<sequence>MNNNFLKEFKLNRFKEIFLKVAPFIIIVWSTYFAYLNKFLQDDAFITFRYSENFINGLGIVFNPGEYLEGYTNFLWMLLVSLGISLGIPPEKFSIQLGLFFYLGTLLVWFRIAKSLFKSNEFYIIGFLFLLGFNYSFSSYATGGLETSLITFLISIVSYITLKIYDQSKYSALSLILMSIALALLVLTRMDAGLVAVATGLFLLYKVRNQKGELIRFLALISIPFALIVGAWLLWKLSYYGNILPNTFNAKVGGKNADTFIAGLEYFQIFLSIYSLGPFLILGILFAFYKSNFKFYSFLGYIGLLVGLISLYILWVGGDFMEFRFIIPILPPIVLALFLIYREQAKAGLLIGSMLIVTSISSYYFRLQDRFFPEPISNFSTVETTRMLERHLKSPYENWSLIGKKFQEYFGNSQVKIALTPAGVIPYYSKLYTLDMLGLMDSNVRNPDKFLAAEYMKSGHKRFSKINYLKEQQVNLIIGHPVINLTDDFEGQFPVEAAVISSRIPRLKINKEVVLRNFFPYISAEEIASVQSVNLLWIPLNESIKVLTIYLSSSEFVDQKIKENNWELIRL</sequence>
<keyword evidence="3" id="KW-0328">Glycosyltransferase</keyword>
<feature type="transmembrane region" description="Helical" evidence="8">
    <location>
        <begin position="71"/>
        <end position="88"/>
    </location>
</feature>
<dbReference type="PANTHER" id="PTHR33908">
    <property type="entry name" value="MANNOSYLTRANSFERASE YKCB-RELATED"/>
    <property type="match status" value="1"/>
</dbReference>
<evidence type="ECO:0000256" key="8">
    <source>
        <dbReference type="SAM" id="Phobius"/>
    </source>
</evidence>
<evidence type="ECO:0000256" key="4">
    <source>
        <dbReference type="ARBA" id="ARBA00022679"/>
    </source>
</evidence>
<gene>
    <name evidence="9" type="ORF">CH363_06010</name>
</gene>
<keyword evidence="6 8" id="KW-1133">Transmembrane helix</keyword>
<feature type="transmembrane region" description="Helical" evidence="8">
    <location>
        <begin position="177"/>
        <end position="205"/>
    </location>
</feature>
<feature type="transmembrane region" description="Helical" evidence="8">
    <location>
        <begin position="295"/>
        <end position="317"/>
    </location>
</feature>
<organism evidence="9 10">
    <name type="scientific">Leptospira haakeii</name>
    <dbReference type="NCBI Taxonomy" id="2023198"/>
    <lineage>
        <taxon>Bacteria</taxon>
        <taxon>Pseudomonadati</taxon>
        <taxon>Spirochaetota</taxon>
        <taxon>Spirochaetia</taxon>
        <taxon>Leptospirales</taxon>
        <taxon>Leptospiraceae</taxon>
        <taxon>Leptospira</taxon>
    </lineage>
</organism>
<evidence type="ECO:0000256" key="1">
    <source>
        <dbReference type="ARBA" id="ARBA00004651"/>
    </source>
</evidence>
<dbReference type="PANTHER" id="PTHR33908:SF11">
    <property type="entry name" value="MEMBRANE PROTEIN"/>
    <property type="match status" value="1"/>
</dbReference>
<reference evidence="9 10" key="1">
    <citation type="submission" date="2017-07" db="EMBL/GenBank/DDBJ databases">
        <title>Leptospira spp. isolated from tropical soils.</title>
        <authorList>
            <person name="Thibeaux R."/>
            <person name="Iraola G."/>
            <person name="Ferres I."/>
            <person name="Bierque E."/>
            <person name="Girault D."/>
            <person name="Soupe-Gilbert M.-E."/>
            <person name="Picardeau M."/>
            <person name="Goarant C."/>
        </authorList>
    </citation>
    <scope>NUCLEOTIDE SEQUENCE [LARGE SCALE GENOMIC DNA]</scope>
    <source>
        <strain evidence="9 10">ATI7-C-A2</strain>
    </source>
</reference>
<evidence type="ECO:0000313" key="10">
    <source>
        <dbReference type="Proteomes" id="UP000231857"/>
    </source>
</evidence>
<evidence type="ECO:0000256" key="2">
    <source>
        <dbReference type="ARBA" id="ARBA00022475"/>
    </source>
</evidence>
<feature type="transmembrane region" description="Helical" evidence="8">
    <location>
        <begin position="17"/>
        <end position="35"/>
    </location>
</feature>
<evidence type="ECO:0000256" key="5">
    <source>
        <dbReference type="ARBA" id="ARBA00022692"/>
    </source>
</evidence>
<feature type="transmembrane region" description="Helical" evidence="8">
    <location>
        <begin position="122"/>
        <end position="141"/>
    </location>
</feature>
<keyword evidence="5 8" id="KW-0812">Transmembrane</keyword>
<keyword evidence="4" id="KW-0808">Transferase</keyword>
<feature type="transmembrane region" description="Helical" evidence="8">
    <location>
        <begin position="217"/>
        <end position="235"/>
    </location>
</feature>
<proteinExistence type="predicted"/>
<dbReference type="InterPro" id="IPR050297">
    <property type="entry name" value="LipidA_mod_glycosyltrf_83"/>
</dbReference>
<feature type="transmembrane region" description="Helical" evidence="8">
    <location>
        <begin position="348"/>
        <end position="365"/>
    </location>
</feature>
<evidence type="ECO:0000256" key="3">
    <source>
        <dbReference type="ARBA" id="ARBA00022676"/>
    </source>
</evidence>
<evidence type="ECO:0000256" key="6">
    <source>
        <dbReference type="ARBA" id="ARBA00022989"/>
    </source>
</evidence>
<evidence type="ECO:0000313" key="9">
    <source>
        <dbReference type="EMBL" id="PKA16946.1"/>
    </source>
</evidence>
<keyword evidence="2" id="KW-1003">Cell membrane</keyword>
<evidence type="ECO:0008006" key="11">
    <source>
        <dbReference type="Google" id="ProtNLM"/>
    </source>
</evidence>
<protein>
    <recommendedName>
        <fullName evidence="11">Glycosyltransferase RgtA/B/C/D-like domain-containing protein</fullName>
    </recommendedName>
</protein>
<feature type="transmembrane region" description="Helical" evidence="8">
    <location>
        <begin position="266"/>
        <end position="288"/>
    </location>
</feature>
<keyword evidence="7 8" id="KW-0472">Membrane</keyword>
<feature type="transmembrane region" description="Helical" evidence="8">
    <location>
        <begin position="93"/>
        <end position="110"/>
    </location>
</feature>
<feature type="transmembrane region" description="Helical" evidence="8">
    <location>
        <begin position="323"/>
        <end position="341"/>
    </location>
</feature>
<keyword evidence="10" id="KW-1185">Reference proteome</keyword>